<feature type="domain" description="Peptidase M43 pregnancy-associated plasma-A" evidence="3">
    <location>
        <begin position="189"/>
        <end position="291"/>
    </location>
</feature>
<comment type="caution">
    <text evidence="5">The sequence shown here is derived from an EMBL/GenBank/DDBJ whole genome shotgun (WGS) entry which is preliminary data.</text>
</comment>
<evidence type="ECO:0000313" key="5">
    <source>
        <dbReference type="EMBL" id="MCB4799947.1"/>
    </source>
</evidence>
<proteinExistence type="predicted"/>
<dbReference type="RefSeq" id="WP_226544432.1">
    <property type="nucleotide sequence ID" value="NZ_JAJAPW010000007.1"/>
</dbReference>
<keyword evidence="1 2" id="KW-0732">Signal</keyword>
<evidence type="ECO:0000259" key="4">
    <source>
        <dbReference type="Pfam" id="PF18962"/>
    </source>
</evidence>
<dbReference type="GO" id="GO:0008237">
    <property type="term" value="F:metallopeptidase activity"/>
    <property type="evidence" value="ECO:0007669"/>
    <property type="project" value="UniProtKB-KW"/>
</dbReference>
<keyword evidence="5" id="KW-0645">Protease</keyword>
<dbReference type="InterPro" id="IPR026444">
    <property type="entry name" value="Secre_tail"/>
</dbReference>
<feature type="signal peptide" evidence="2">
    <location>
        <begin position="1"/>
        <end position="29"/>
    </location>
</feature>
<reference evidence="5" key="1">
    <citation type="submission" date="2021-10" db="EMBL/GenBank/DDBJ databases">
        <title>Tamlana sargassums sp. nov., and Tamlana laminarinivorans sp. nov., two new bacteria isolated from the brown alga.</title>
        <authorList>
            <person name="Li J."/>
        </authorList>
    </citation>
    <scope>NUCLEOTIDE SEQUENCE</scope>
    <source>
        <strain evidence="5">PT2-4</strain>
    </source>
</reference>
<dbReference type="InterPro" id="IPR024079">
    <property type="entry name" value="MetalloPept_cat_dom_sf"/>
</dbReference>
<gene>
    <name evidence="5" type="ORF">LG649_13925</name>
</gene>
<dbReference type="AlphaFoldDB" id="A0A9X1L520"/>
<sequence length="389" mass="43814">MQRPKTSYINTRNIFCSLILALSFFIVKAQNDLFCGTTTSKERVNYYNSLKPQLKSFETEYNIKTAKGNLDKTSDLNYIPIKAHIIRMSNGSSEFTVKDLNEAIENLNDIYKEAAMSFYLYGGINYINNDDLYHYKKGDEYKLLSNNYTNNAINIYFIDNLENVSGESICGYTEERLNIIAMKTSCAINTTSLAHEIGHVFSLVHTHGWSDNGSTTELVDGSNCDTDGDGICDTPADPGLSYDNVDDNCKYIASITDANGDFYSPDVENIMSYSPKSCRASFTSQQFSRIYAYYKLVKENFSTDYSDLNNTNILSEIKIYPNPVTGGKISFNLSTFENAVTYRISNLQGQILRQGETTTTEIDVNNLPKGSYLISLKDENNSVVKKFIK</sequence>
<protein>
    <submittedName>
        <fullName evidence="5">Zinc-dependent metalloprotease</fullName>
    </submittedName>
</protein>
<keyword evidence="5" id="KW-0378">Hydrolase</keyword>
<evidence type="ECO:0000256" key="1">
    <source>
        <dbReference type="ARBA" id="ARBA00022729"/>
    </source>
</evidence>
<dbReference type="EMBL" id="JAJAPW010000007">
    <property type="protein sequence ID" value="MCB4799947.1"/>
    <property type="molecule type" value="Genomic_DNA"/>
</dbReference>
<dbReference type="Pfam" id="PF18962">
    <property type="entry name" value="Por_Secre_tail"/>
    <property type="match status" value="1"/>
</dbReference>
<dbReference type="Gene3D" id="3.40.390.10">
    <property type="entry name" value="Collagenase (Catalytic Domain)"/>
    <property type="match status" value="1"/>
</dbReference>
<evidence type="ECO:0000259" key="3">
    <source>
        <dbReference type="Pfam" id="PF05572"/>
    </source>
</evidence>
<feature type="domain" description="Secretion system C-terminal sorting" evidence="4">
    <location>
        <begin position="319"/>
        <end position="388"/>
    </location>
</feature>
<accession>A0A9X1L520</accession>
<dbReference type="NCBIfam" id="TIGR04183">
    <property type="entry name" value="Por_Secre_tail"/>
    <property type="match status" value="1"/>
</dbReference>
<dbReference type="Proteomes" id="UP001139199">
    <property type="component" value="Unassembled WGS sequence"/>
</dbReference>
<keyword evidence="6" id="KW-1185">Reference proteome</keyword>
<feature type="chain" id="PRO_5040782349" evidence="2">
    <location>
        <begin position="30"/>
        <end position="389"/>
    </location>
</feature>
<dbReference type="InterPro" id="IPR008754">
    <property type="entry name" value="Peptidase_M43"/>
</dbReference>
<keyword evidence="5" id="KW-0482">Metalloprotease</keyword>
<name>A0A9X1L520_9FLAO</name>
<evidence type="ECO:0000313" key="6">
    <source>
        <dbReference type="Proteomes" id="UP001139199"/>
    </source>
</evidence>
<dbReference type="SUPFAM" id="SSF55486">
    <property type="entry name" value="Metalloproteases ('zincins'), catalytic domain"/>
    <property type="match status" value="1"/>
</dbReference>
<organism evidence="5 6">
    <name type="scientific">Neotamlana laminarinivorans</name>
    <dbReference type="NCBI Taxonomy" id="2883124"/>
    <lineage>
        <taxon>Bacteria</taxon>
        <taxon>Pseudomonadati</taxon>
        <taxon>Bacteroidota</taxon>
        <taxon>Flavobacteriia</taxon>
        <taxon>Flavobacteriales</taxon>
        <taxon>Flavobacteriaceae</taxon>
        <taxon>Neotamlana</taxon>
    </lineage>
</organism>
<dbReference type="Pfam" id="PF05572">
    <property type="entry name" value="Peptidase_M43"/>
    <property type="match status" value="1"/>
</dbReference>
<evidence type="ECO:0000256" key="2">
    <source>
        <dbReference type="SAM" id="SignalP"/>
    </source>
</evidence>